<evidence type="ECO:0000313" key="1">
    <source>
        <dbReference type="EMBL" id="OGF62327.1"/>
    </source>
</evidence>
<comment type="caution">
    <text evidence="1">The sequence shown here is derived from an EMBL/GenBank/DDBJ whole genome shotgun (WGS) entry which is preliminary data.</text>
</comment>
<protein>
    <submittedName>
        <fullName evidence="1">Uncharacterized protein</fullName>
    </submittedName>
</protein>
<proteinExistence type="predicted"/>
<accession>A0A1F5VFV3</accession>
<gene>
    <name evidence="1" type="ORF">A2834_04695</name>
</gene>
<sequence>MTQKVGKDMPFWVVKFKDSDGNIIGGDGFMWGCKSRKEADKSIDRLYRGGYRGVVDVIPKPET</sequence>
<evidence type="ECO:0000313" key="2">
    <source>
        <dbReference type="Proteomes" id="UP000179251"/>
    </source>
</evidence>
<dbReference type="AlphaFoldDB" id="A0A1F5VFV3"/>
<dbReference type="EMBL" id="MFHD01000019">
    <property type="protein sequence ID" value="OGF62327.1"/>
    <property type="molecule type" value="Genomic_DNA"/>
</dbReference>
<dbReference type="Proteomes" id="UP000179251">
    <property type="component" value="Unassembled WGS sequence"/>
</dbReference>
<name>A0A1F5VFV3_9BACT</name>
<organism evidence="1 2">
    <name type="scientific">Candidatus Giovannonibacteria bacterium RIFCSPHIGHO2_01_FULL_45_23</name>
    <dbReference type="NCBI Taxonomy" id="1798325"/>
    <lineage>
        <taxon>Bacteria</taxon>
        <taxon>Candidatus Giovannoniibacteriota</taxon>
    </lineage>
</organism>
<reference evidence="1 2" key="1">
    <citation type="journal article" date="2016" name="Nat. Commun.">
        <title>Thousands of microbial genomes shed light on interconnected biogeochemical processes in an aquifer system.</title>
        <authorList>
            <person name="Anantharaman K."/>
            <person name="Brown C.T."/>
            <person name="Hug L.A."/>
            <person name="Sharon I."/>
            <person name="Castelle C.J."/>
            <person name="Probst A.J."/>
            <person name="Thomas B.C."/>
            <person name="Singh A."/>
            <person name="Wilkins M.J."/>
            <person name="Karaoz U."/>
            <person name="Brodie E.L."/>
            <person name="Williams K.H."/>
            <person name="Hubbard S.S."/>
            <person name="Banfield J.F."/>
        </authorList>
    </citation>
    <scope>NUCLEOTIDE SEQUENCE [LARGE SCALE GENOMIC DNA]</scope>
</reference>